<feature type="transmembrane region" description="Helical" evidence="6">
    <location>
        <begin position="648"/>
        <end position="673"/>
    </location>
</feature>
<keyword evidence="9" id="KW-1185">Reference proteome</keyword>
<organism evidence="8 9">
    <name type="scientific">Stylonychia lemnae</name>
    <name type="common">Ciliate</name>
    <dbReference type="NCBI Taxonomy" id="5949"/>
    <lineage>
        <taxon>Eukaryota</taxon>
        <taxon>Sar</taxon>
        <taxon>Alveolata</taxon>
        <taxon>Ciliophora</taxon>
        <taxon>Intramacronucleata</taxon>
        <taxon>Spirotrichea</taxon>
        <taxon>Stichotrichia</taxon>
        <taxon>Sporadotrichida</taxon>
        <taxon>Oxytrichidae</taxon>
        <taxon>Stylonychinae</taxon>
        <taxon>Stylonychia</taxon>
    </lineage>
</organism>
<feature type="transmembrane region" description="Helical" evidence="6">
    <location>
        <begin position="481"/>
        <end position="500"/>
    </location>
</feature>
<accession>A0A078AVZ3</accession>
<evidence type="ECO:0000256" key="2">
    <source>
        <dbReference type="ARBA" id="ARBA00022692"/>
    </source>
</evidence>
<name>A0A078AVZ3_STYLE</name>
<dbReference type="PANTHER" id="PTHR10582">
    <property type="entry name" value="TRANSIENT RECEPTOR POTENTIAL ION CHANNEL PROTEIN"/>
    <property type="match status" value="1"/>
</dbReference>
<feature type="transmembrane region" description="Helical" evidence="6">
    <location>
        <begin position="544"/>
        <end position="566"/>
    </location>
</feature>
<dbReference type="Proteomes" id="UP000039865">
    <property type="component" value="Unassembled WGS sequence"/>
</dbReference>
<comment type="subcellular location">
    <subcellularLocation>
        <location evidence="1">Membrane</location>
        <topology evidence="1">Multi-pass membrane protein</topology>
    </subcellularLocation>
</comment>
<dbReference type="InParanoid" id="A0A078AVZ3"/>
<dbReference type="GO" id="GO:0098703">
    <property type="term" value="P:calcium ion import across plasma membrane"/>
    <property type="evidence" value="ECO:0007669"/>
    <property type="project" value="TreeGrafter"/>
</dbReference>
<feature type="transmembrane region" description="Helical" evidence="6">
    <location>
        <begin position="586"/>
        <end position="608"/>
    </location>
</feature>
<protein>
    <recommendedName>
        <fullName evidence="7">Ion transport domain-containing protein</fullName>
    </recommendedName>
</protein>
<evidence type="ECO:0000256" key="1">
    <source>
        <dbReference type="ARBA" id="ARBA00004141"/>
    </source>
</evidence>
<evidence type="ECO:0000256" key="5">
    <source>
        <dbReference type="ARBA" id="ARBA00023136"/>
    </source>
</evidence>
<feature type="domain" description="Ion transport" evidence="7">
    <location>
        <begin position="452"/>
        <end position="682"/>
    </location>
</feature>
<feature type="transmembrane region" description="Helical" evidence="6">
    <location>
        <begin position="438"/>
        <end position="457"/>
    </location>
</feature>
<dbReference type="PANTHER" id="PTHR10582:SF2">
    <property type="entry name" value="INACTIVE"/>
    <property type="match status" value="1"/>
</dbReference>
<dbReference type="GO" id="GO:0005216">
    <property type="term" value="F:monoatomic ion channel activity"/>
    <property type="evidence" value="ECO:0007669"/>
    <property type="project" value="InterPro"/>
</dbReference>
<keyword evidence="2 6" id="KW-0812">Transmembrane</keyword>
<keyword evidence="4 6" id="KW-1133">Transmembrane helix</keyword>
<feature type="transmembrane region" description="Helical" evidence="6">
    <location>
        <begin position="620"/>
        <end position="636"/>
    </location>
</feature>
<evidence type="ECO:0000256" key="4">
    <source>
        <dbReference type="ARBA" id="ARBA00022989"/>
    </source>
</evidence>
<evidence type="ECO:0000259" key="7">
    <source>
        <dbReference type="Pfam" id="PF00520"/>
    </source>
</evidence>
<evidence type="ECO:0000313" key="9">
    <source>
        <dbReference type="Proteomes" id="UP000039865"/>
    </source>
</evidence>
<dbReference type="EMBL" id="CCKQ01013299">
    <property type="protein sequence ID" value="CDW84948.1"/>
    <property type="molecule type" value="Genomic_DNA"/>
</dbReference>
<dbReference type="GO" id="GO:0005886">
    <property type="term" value="C:plasma membrane"/>
    <property type="evidence" value="ECO:0007669"/>
    <property type="project" value="TreeGrafter"/>
</dbReference>
<dbReference type="Pfam" id="PF00520">
    <property type="entry name" value="Ion_trans"/>
    <property type="match status" value="1"/>
</dbReference>
<evidence type="ECO:0000313" key="8">
    <source>
        <dbReference type="EMBL" id="CDW84948.1"/>
    </source>
</evidence>
<reference evidence="8 9" key="1">
    <citation type="submission" date="2014-06" db="EMBL/GenBank/DDBJ databases">
        <authorList>
            <person name="Swart Estienne"/>
        </authorList>
    </citation>
    <scope>NUCLEOTIDE SEQUENCE [LARGE SCALE GENOMIC DNA]</scope>
    <source>
        <strain evidence="8 9">130c</strain>
    </source>
</reference>
<keyword evidence="3" id="KW-0677">Repeat</keyword>
<proteinExistence type="predicted"/>
<keyword evidence="5 6" id="KW-0472">Membrane</keyword>
<dbReference type="InterPro" id="IPR024862">
    <property type="entry name" value="TRPV"/>
</dbReference>
<dbReference type="InterPro" id="IPR005821">
    <property type="entry name" value="Ion_trans_dom"/>
</dbReference>
<dbReference type="AlphaFoldDB" id="A0A078AVZ3"/>
<gene>
    <name evidence="8" type="primary">Contig7870.g391</name>
    <name evidence="8" type="ORF">STYLEM_14017</name>
</gene>
<evidence type="ECO:0000256" key="3">
    <source>
        <dbReference type="ARBA" id="ARBA00022737"/>
    </source>
</evidence>
<evidence type="ECO:0000256" key="6">
    <source>
        <dbReference type="SAM" id="Phobius"/>
    </source>
</evidence>
<sequence length="846" mass="99566">MRECYDITPVLNKSQPLAVKEFQFVKNNYVIFNSKIPDMKGIQDLITGDQKIISSKYLGSCDRYLAINNDFFRNENFDELIQKEYKPLIDYEKVEEIKSEDILIKSDSNYVYLNDNRYLLWTSFRRQSDQDIYAYGNTFCIMYNEFLEKLYVCDQQKVEVQGHCIYSFKWKVDQRNFRGNEVQLCLCEGQLCLSKFRTRRVIGLTNEEIIKELTLNVEKYLKFISGYGTVFNLFQNNLAALEVIIKQLSIKDRQILPILICQKMLGGESPLDFSIKNHQQKIINLILSMITKYQDHILFNQLIDKNLCELIKQQIDLQEYFQSNLPNYEILDLSFPSQHPDEQELIEGITLDNPKDVHSKYDELFGRKLNNNAQQDDFVASIEYHLINLPVTLKEKPQQLMNVLSQTENPEYFENKTIQTIINFKWNQYTKQFYKNRFYVYLIFMASFIFDIFYSTYASQSNSDPTQQDGEAVLETTPPNIWLKISTKVICGGVLIYFLIYEIQQIRVQKGEYFNDGWNYFDFSHILAFTTFCILDFTSESQEYLILIKILVIVLSFMKLFFFLRIYDGFSFLVQMMAGVFKDLKYFMMFFIIIILQFGMIFLVLFQAKQIDEYNGINKLAYFLMAFRISSGDFQLDDYHSQEDGLVIFTWMIWLVAVLTLNIVFMNFIIAVISESYERVMQKLVAESYRVKAHMIVEREQLFNREGLESISNFPNFIVVRRPLNTETNDAGEWQGFIKDLKYTIRTTAAKSKGELIQSLHSIQTQNVKNGQKLQKIDEAFELNSKNVSLEEKISKLQQNSKNDFDLLKSEFNTKVDSIDDQVKGLKNDMEFIKSSLTQILQKVDQ</sequence>
<dbReference type="OrthoDB" id="6108356at2759"/>